<evidence type="ECO:0000313" key="8">
    <source>
        <dbReference type="Proteomes" id="UP000198694"/>
    </source>
</evidence>
<feature type="transmembrane region" description="Helical" evidence="6">
    <location>
        <begin position="192"/>
        <end position="214"/>
    </location>
</feature>
<dbReference type="Proteomes" id="UP000198694">
    <property type="component" value="Unassembled WGS sequence"/>
</dbReference>
<dbReference type="STRING" id="407036.SAMN05216243_0303"/>
<evidence type="ECO:0000256" key="5">
    <source>
        <dbReference type="ARBA" id="ARBA00023136"/>
    </source>
</evidence>
<evidence type="ECO:0000256" key="2">
    <source>
        <dbReference type="ARBA" id="ARBA00007511"/>
    </source>
</evidence>
<feature type="transmembrane region" description="Helical" evidence="6">
    <location>
        <begin position="46"/>
        <end position="65"/>
    </location>
</feature>
<evidence type="ECO:0000256" key="6">
    <source>
        <dbReference type="SAM" id="Phobius"/>
    </source>
</evidence>
<dbReference type="Pfam" id="PF03741">
    <property type="entry name" value="TerC"/>
    <property type="match status" value="1"/>
</dbReference>
<feature type="transmembrane region" description="Helical" evidence="6">
    <location>
        <begin position="12"/>
        <end position="34"/>
    </location>
</feature>
<evidence type="ECO:0000256" key="4">
    <source>
        <dbReference type="ARBA" id="ARBA00022989"/>
    </source>
</evidence>
<sequence>MSTSILLEYGWTLLALIGLEGLLAADNALVMALIVKHLPQEKQRKALLYGLGGAFIFRFGSLFFISFLIDIWQVQALGAIYLLFISINNLLKIYFKKEPKEGQVLKANKQSGFWVTVIKVELADIAFAVDSILAAVALATTLPETPAPLIGDMDGAQFAIIIAGGMIGLILIRIAASYIVRLLKKKPALETAAYLIVGWVAVKLAIHTLAHPSLAILPQHFPESPLWKTTFWAVMAGFALIGWFWQPGDKHKR</sequence>
<accession>A0A1G8VRI8</accession>
<dbReference type="RefSeq" id="WP_093210432.1">
    <property type="nucleotide sequence ID" value="NZ_FNFL01000001.1"/>
</dbReference>
<feature type="transmembrane region" description="Helical" evidence="6">
    <location>
        <begin position="226"/>
        <end position="245"/>
    </location>
</feature>
<keyword evidence="3 6" id="KW-0812">Transmembrane</keyword>
<keyword evidence="4 6" id="KW-1133">Transmembrane helix</keyword>
<comment type="subcellular location">
    <subcellularLocation>
        <location evidence="1">Membrane</location>
        <topology evidence="1">Multi-pass membrane protein</topology>
    </subcellularLocation>
</comment>
<proteinExistence type="inferred from homology"/>
<dbReference type="EMBL" id="FNFL01000001">
    <property type="protein sequence ID" value="SDJ68642.1"/>
    <property type="molecule type" value="Genomic_DNA"/>
</dbReference>
<dbReference type="PANTHER" id="PTHR30238:SF4">
    <property type="entry name" value="SLL1022 PROTEIN"/>
    <property type="match status" value="1"/>
</dbReference>
<feature type="transmembrane region" description="Helical" evidence="6">
    <location>
        <begin position="71"/>
        <end position="91"/>
    </location>
</feature>
<keyword evidence="5 6" id="KW-0472">Membrane</keyword>
<dbReference type="SUPFAM" id="SSF103473">
    <property type="entry name" value="MFS general substrate transporter"/>
    <property type="match status" value="1"/>
</dbReference>
<organism evidence="7 8">
    <name type="scientific">Sediminibacillus albus</name>
    <dbReference type="NCBI Taxonomy" id="407036"/>
    <lineage>
        <taxon>Bacteria</taxon>
        <taxon>Bacillati</taxon>
        <taxon>Bacillota</taxon>
        <taxon>Bacilli</taxon>
        <taxon>Bacillales</taxon>
        <taxon>Bacillaceae</taxon>
        <taxon>Sediminibacillus</taxon>
    </lineage>
</organism>
<dbReference type="PANTHER" id="PTHR30238">
    <property type="entry name" value="MEMBRANE BOUND PREDICTED REDOX MODULATOR"/>
    <property type="match status" value="1"/>
</dbReference>
<reference evidence="7 8" key="1">
    <citation type="submission" date="2016-10" db="EMBL/GenBank/DDBJ databases">
        <authorList>
            <person name="de Groot N.N."/>
        </authorList>
    </citation>
    <scope>NUCLEOTIDE SEQUENCE [LARGE SCALE GENOMIC DNA]</scope>
    <source>
        <strain evidence="7 8">CGMCC 1.6502</strain>
    </source>
</reference>
<feature type="transmembrane region" description="Helical" evidence="6">
    <location>
        <begin position="112"/>
        <end position="138"/>
    </location>
</feature>
<dbReference type="OrthoDB" id="9806211at2"/>
<comment type="similarity">
    <text evidence="2">Belongs to the TerC family.</text>
</comment>
<gene>
    <name evidence="7" type="ORF">SAMN05216243_0303</name>
</gene>
<name>A0A1G8VRI8_9BACI</name>
<dbReference type="GO" id="GO:0016020">
    <property type="term" value="C:membrane"/>
    <property type="evidence" value="ECO:0007669"/>
    <property type="project" value="UniProtKB-SubCell"/>
</dbReference>
<dbReference type="InterPro" id="IPR036259">
    <property type="entry name" value="MFS_trans_sf"/>
</dbReference>
<dbReference type="InterPro" id="IPR022493">
    <property type="entry name" value="CHP03716_TM_YkoY"/>
</dbReference>
<protein>
    <submittedName>
        <fullName evidence="7">Integral membrane protein, YkoY family</fullName>
    </submittedName>
</protein>
<keyword evidence="8" id="KW-1185">Reference proteome</keyword>
<evidence type="ECO:0000256" key="1">
    <source>
        <dbReference type="ARBA" id="ARBA00004141"/>
    </source>
</evidence>
<dbReference type="InterPro" id="IPR005496">
    <property type="entry name" value="Integral_membrane_TerC"/>
</dbReference>
<evidence type="ECO:0000256" key="3">
    <source>
        <dbReference type="ARBA" id="ARBA00022692"/>
    </source>
</evidence>
<dbReference type="AlphaFoldDB" id="A0A1G8VRI8"/>
<evidence type="ECO:0000313" key="7">
    <source>
        <dbReference type="EMBL" id="SDJ68642.1"/>
    </source>
</evidence>
<feature type="transmembrane region" description="Helical" evidence="6">
    <location>
        <begin position="158"/>
        <end position="180"/>
    </location>
</feature>
<dbReference type="NCBIfam" id="TIGR03716">
    <property type="entry name" value="R_switched_YkoY"/>
    <property type="match status" value="1"/>
</dbReference>